<evidence type="ECO:0000256" key="1">
    <source>
        <dbReference type="SAM" id="MobiDB-lite"/>
    </source>
</evidence>
<reference evidence="4" key="1">
    <citation type="submission" date="2022-11" db="UniProtKB">
        <authorList>
            <consortium name="WormBaseParasite"/>
        </authorList>
    </citation>
    <scope>IDENTIFICATION</scope>
</reference>
<dbReference type="Proteomes" id="UP000887577">
    <property type="component" value="Unplaced"/>
</dbReference>
<dbReference type="Pfam" id="PF02171">
    <property type="entry name" value="Piwi"/>
    <property type="match status" value="1"/>
</dbReference>
<dbReference type="PANTHER" id="PTHR22891">
    <property type="entry name" value="EUKARYOTIC TRANSLATION INITIATION FACTOR 2C"/>
    <property type="match status" value="1"/>
</dbReference>
<sequence length="959" mass="107277">MFASSRGRGNDSERGGGFRGGRGGEHGGRGGGFADRGGRGGDFADRRGRGSGFGDHGIRGSFGDRGGRGSTGDRGNRGSFGDRGGRGGGFGDRGARGGFRGGFDVDREGRGRGRGDQHANNGLFGGRVGGYGNSNARLSNERQHQEYKCLASQFKIVIGPKSYVFNYELEINHQLADDAGDRMISKKCDRELCRHLVQKICNFNDIDYVYDGQMLLWSNQKLAEPLEYICVADEFDDYMKSKLRNEGTLYLKLKFVAEYNLSDFDQYMTGTNTNGERRTQRNVCELILSGSAINRGEFTCGGIGSLYDVLESPFHGLVTREGNSKGVHVIQWDEQPQLIMSLEYSNKLFYPSGQLFGDLVDNLINDRWTMAELDKLFSGVKFALTYNPSRIITFEKFTTENVRQLRVGEISMCQWFSQEKDIQLSKLDKKGVVAKLNDKSKYRNIEIFPLDVLRILPNQSVPNLQLPEKLNAKALEINRLKTKDRYERIMIQHAKLGLNTNDSLCNAFGLSVSSEMISGPFSRLPKSVVMVRNNQQLTVKDDGSFCFERNQYLIPAHIKQVVVIASKRNEKKSMECIGHISREANNKGMIIGNIRYQEFDIDSTDFTEWVRVFQNFKGCFVIAIDGCSDSHSLLKIAGAINDVSTQHVHWETAKLVSTGGRGQTRENIVHQMNIKSNGLNHKVLFDHDVCNLNLDGGNVFVIGLDVCHGGTTGNYFRDSCSTVGLVSNYLDDPNSFSGTFFYQRSRQEIVDSSFLHVSVRQMLQKNPRREKINTIVILRDGVSEGQYSMVTNSEVSAIKKAANEVYGHPNIRIVCIIVTKNGNARHFDITNRYPTSLPPRSVVTFGCRFGYNQFYLVPHRAFQGTAKAVMCTVLQDDLGCNEIEIQKFILGLTNLHQIVCAPISLPEPVNMADSLAQRGYEIFAALKQYSPQQIPRDENGFIKLPDLSYYLGYNFGNSQ</sequence>
<dbReference type="AlphaFoldDB" id="A0A914Z6I6"/>
<protein>
    <submittedName>
        <fullName evidence="4">Piwi domain-containing protein</fullName>
    </submittedName>
</protein>
<organism evidence="3 4">
    <name type="scientific">Panagrolaimus superbus</name>
    <dbReference type="NCBI Taxonomy" id="310955"/>
    <lineage>
        <taxon>Eukaryota</taxon>
        <taxon>Metazoa</taxon>
        <taxon>Ecdysozoa</taxon>
        <taxon>Nematoda</taxon>
        <taxon>Chromadorea</taxon>
        <taxon>Rhabditida</taxon>
        <taxon>Tylenchina</taxon>
        <taxon>Panagrolaimomorpha</taxon>
        <taxon>Panagrolaimoidea</taxon>
        <taxon>Panagrolaimidae</taxon>
        <taxon>Panagrolaimus</taxon>
    </lineage>
</organism>
<dbReference type="InterPro" id="IPR012337">
    <property type="entry name" value="RNaseH-like_sf"/>
</dbReference>
<evidence type="ECO:0000313" key="3">
    <source>
        <dbReference type="Proteomes" id="UP000887577"/>
    </source>
</evidence>
<feature type="compositionally biased region" description="Basic and acidic residues" evidence="1">
    <location>
        <begin position="103"/>
        <end position="117"/>
    </location>
</feature>
<dbReference type="InterPro" id="IPR003165">
    <property type="entry name" value="Piwi"/>
</dbReference>
<dbReference type="InterPro" id="IPR032474">
    <property type="entry name" value="Argonaute_N"/>
</dbReference>
<dbReference type="Gene3D" id="3.40.50.2300">
    <property type="match status" value="1"/>
</dbReference>
<evidence type="ECO:0000313" key="4">
    <source>
        <dbReference type="WBParaSite" id="PSU_v2.g5857.t1"/>
    </source>
</evidence>
<dbReference type="Pfam" id="PF16486">
    <property type="entry name" value="ArgoN"/>
    <property type="match status" value="1"/>
</dbReference>
<dbReference type="InterPro" id="IPR036085">
    <property type="entry name" value="PAZ_dom_sf"/>
</dbReference>
<dbReference type="GO" id="GO:0003676">
    <property type="term" value="F:nucleic acid binding"/>
    <property type="evidence" value="ECO:0007669"/>
    <property type="project" value="InterPro"/>
</dbReference>
<dbReference type="SUPFAM" id="SSF101690">
    <property type="entry name" value="PAZ domain"/>
    <property type="match status" value="1"/>
</dbReference>
<dbReference type="PROSITE" id="PS50822">
    <property type="entry name" value="PIWI"/>
    <property type="match status" value="1"/>
</dbReference>
<name>A0A914Z6I6_9BILA</name>
<feature type="compositionally biased region" description="Basic and acidic residues" evidence="1">
    <location>
        <begin position="36"/>
        <end position="48"/>
    </location>
</feature>
<keyword evidence="3" id="KW-1185">Reference proteome</keyword>
<feature type="domain" description="Piwi" evidence="2">
    <location>
        <begin position="643"/>
        <end position="916"/>
    </location>
</feature>
<dbReference type="InterPro" id="IPR036397">
    <property type="entry name" value="RNaseH_sf"/>
</dbReference>
<dbReference type="SMART" id="SM00950">
    <property type="entry name" value="Piwi"/>
    <property type="match status" value="1"/>
</dbReference>
<feature type="compositionally biased region" description="Basic and acidic residues" evidence="1">
    <location>
        <begin position="8"/>
        <end position="28"/>
    </location>
</feature>
<dbReference type="Gene3D" id="3.30.420.10">
    <property type="entry name" value="Ribonuclease H-like superfamily/Ribonuclease H"/>
    <property type="match status" value="1"/>
</dbReference>
<dbReference type="WBParaSite" id="PSU_v2.g5857.t1">
    <property type="protein sequence ID" value="PSU_v2.g5857.t1"/>
    <property type="gene ID" value="PSU_v2.g5857"/>
</dbReference>
<accession>A0A914Z6I6</accession>
<proteinExistence type="predicted"/>
<feature type="compositionally biased region" description="Gly residues" evidence="1">
    <location>
        <begin position="86"/>
        <end position="101"/>
    </location>
</feature>
<dbReference type="SUPFAM" id="SSF53098">
    <property type="entry name" value="Ribonuclease H-like"/>
    <property type="match status" value="1"/>
</dbReference>
<evidence type="ECO:0000259" key="2">
    <source>
        <dbReference type="PROSITE" id="PS50822"/>
    </source>
</evidence>
<feature type="region of interest" description="Disordered" evidence="1">
    <location>
        <begin position="1"/>
        <end position="127"/>
    </location>
</feature>